<dbReference type="PROSITE" id="PS00149">
    <property type="entry name" value="SULFATASE_2"/>
    <property type="match status" value="1"/>
</dbReference>
<name>A0ABS0LMQ5_9LACT</name>
<evidence type="ECO:0000313" key="6">
    <source>
        <dbReference type="EMBL" id="MBG9985424.1"/>
    </source>
</evidence>
<organism evidence="6 7">
    <name type="scientific">Facklamia lactis</name>
    <dbReference type="NCBI Taxonomy" id="2749967"/>
    <lineage>
        <taxon>Bacteria</taxon>
        <taxon>Bacillati</taxon>
        <taxon>Bacillota</taxon>
        <taxon>Bacilli</taxon>
        <taxon>Lactobacillales</taxon>
        <taxon>Aerococcaceae</taxon>
        <taxon>Facklamia</taxon>
    </lineage>
</organism>
<keyword evidence="2" id="KW-0479">Metal-binding</keyword>
<comment type="similarity">
    <text evidence="1">Belongs to the sulfatase family.</text>
</comment>
<dbReference type="InterPro" id="IPR000917">
    <property type="entry name" value="Sulfatase_N"/>
</dbReference>
<comment type="caution">
    <text evidence="6">The sequence shown here is derived from an EMBL/GenBank/DDBJ whole genome shotgun (WGS) entry which is preliminary data.</text>
</comment>
<evidence type="ECO:0000313" key="7">
    <source>
        <dbReference type="Proteomes" id="UP000721415"/>
    </source>
</evidence>
<evidence type="ECO:0000256" key="3">
    <source>
        <dbReference type="ARBA" id="ARBA00022801"/>
    </source>
</evidence>
<feature type="domain" description="Sulfatase N-terminal" evidence="5">
    <location>
        <begin position="5"/>
        <end position="393"/>
    </location>
</feature>
<dbReference type="SUPFAM" id="SSF53649">
    <property type="entry name" value="Alkaline phosphatase-like"/>
    <property type="match status" value="1"/>
</dbReference>
<dbReference type="PANTHER" id="PTHR42693:SF53">
    <property type="entry name" value="ENDO-4-O-SULFATASE"/>
    <property type="match status" value="1"/>
</dbReference>
<keyword evidence="4" id="KW-0106">Calcium</keyword>
<accession>A0ABS0LMQ5</accession>
<dbReference type="CDD" id="cd16143">
    <property type="entry name" value="ARS_like"/>
    <property type="match status" value="1"/>
</dbReference>
<keyword evidence="7" id="KW-1185">Reference proteome</keyword>
<dbReference type="PROSITE" id="PS00523">
    <property type="entry name" value="SULFATASE_1"/>
    <property type="match status" value="1"/>
</dbReference>
<dbReference type="Gene3D" id="3.40.720.10">
    <property type="entry name" value="Alkaline Phosphatase, subunit A"/>
    <property type="match status" value="2"/>
</dbReference>
<gene>
    <name evidence="6" type="ORF">HZY91_00780</name>
</gene>
<protein>
    <submittedName>
        <fullName evidence="6">Arylsulfatase</fullName>
    </submittedName>
</protein>
<proteinExistence type="inferred from homology"/>
<evidence type="ECO:0000256" key="4">
    <source>
        <dbReference type="ARBA" id="ARBA00022837"/>
    </source>
</evidence>
<reference evidence="6 7" key="1">
    <citation type="submission" date="2020-07" db="EMBL/GenBank/DDBJ databases">
        <title>Facklamia lactis sp. nov., isolated from raw milk.</title>
        <authorList>
            <person name="Doll E.V."/>
            <person name="Huptas C."/>
            <person name="Staib L."/>
            <person name="Wenning M."/>
            <person name="Scherer S."/>
        </authorList>
    </citation>
    <scope>NUCLEOTIDE SEQUENCE [LARGE SCALE GENOMIC DNA]</scope>
    <source>
        <strain evidence="6 7">DSM 111018</strain>
    </source>
</reference>
<evidence type="ECO:0000256" key="1">
    <source>
        <dbReference type="ARBA" id="ARBA00008779"/>
    </source>
</evidence>
<keyword evidence="3" id="KW-0378">Hydrolase</keyword>
<dbReference type="Pfam" id="PF00884">
    <property type="entry name" value="Sulfatase"/>
    <property type="match status" value="1"/>
</dbReference>
<dbReference type="RefSeq" id="WP_197113634.1">
    <property type="nucleotide sequence ID" value="NZ_JACBXQ010000001.1"/>
</dbReference>
<dbReference type="EMBL" id="JACBXQ010000001">
    <property type="protein sequence ID" value="MBG9985424.1"/>
    <property type="molecule type" value="Genomic_DNA"/>
</dbReference>
<dbReference type="Gene3D" id="3.30.1120.10">
    <property type="match status" value="1"/>
</dbReference>
<dbReference type="InterPro" id="IPR017850">
    <property type="entry name" value="Alkaline_phosphatase_core_sf"/>
</dbReference>
<evidence type="ECO:0000259" key="5">
    <source>
        <dbReference type="Pfam" id="PF00884"/>
    </source>
</evidence>
<sequence>MSKRKNIILFFADDLGIGDVSAFNSEAKFETKNIDRLAEKGMRFTDSHATSAVCTPSRYGLLTGRYNWRSKLKSYVIPGDAESLIEKDRRTLAQLLKDHGYNTAAVGKWHLGLDWELKEEKDYDYFGVSEELAEDKNAEFQKGRFDNFGNNTGEAYVRGLDIDYSKPIKFGPNQLGFDYFYGTPASLDQGPFVIIENDRVLDPPVNVMGNANISRVADNTQKTWELGVASPEVSPYHIPDQMQSKFMEILEDFVEEKDPFFMYYPNHLVHGPIIPQERFQGKSGIGDYGDFVLQLDSYVGEIVDYLEARDEFDNTIFIFTSDNGVSSIVDLEELRNKGHDSSNGLRGHKMHIWEGGHREPTIVCYPEMIQGGQISNHMISHSDIFKTIADLLDANTADDEAEDSISNLSLWQGEDKPVREDIIHSSINGGFSIRRDFWKLIFVTDGGMSIDYERNKESYKETFYPSELYDLRDDISESHNVIEEHPEIVKTLSESLTRYIKEGRSTEGVLQTNQPDKPTGDWEQIVWMDGYEEYIEQLNAQNPTE</sequence>
<evidence type="ECO:0000256" key="2">
    <source>
        <dbReference type="ARBA" id="ARBA00022723"/>
    </source>
</evidence>
<dbReference type="InterPro" id="IPR024607">
    <property type="entry name" value="Sulfatase_CS"/>
</dbReference>
<dbReference type="InterPro" id="IPR050738">
    <property type="entry name" value="Sulfatase"/>
</dbReference>
<dbReference type="Proteomes" id="UP000721415">
    <property type="component" value="Unassembled WGS sequence"/>
</dbReference>
<dbReference type="PANTHER" id="PTHR42693">
    <property type="entry name" value="ARYLSULFATASE FAMILY MEMBER"/>
    <property type="match status" value="1"/>
</dbReference>